<evidence type="ECO:0000313" key="4">
    <source>
        <dbReference type="Proteomes" id="UP000535020"/>
    </source>
</evidence>
<dbReference type="Gene3D" id="2.180.10.10">
    <property type="entry name" value="RHS repeat-associated core"/>
    <property type="match status" value="1"/>
</dbReference>
<gene>
    <name evidence="3" type="ORF">HZF10_13470</name>
</gene>
<reference evidence="3 4" key="1">
    <citation type="submission" date="2020-07" db="EMBL/GenBank/DDBJ databases">
        <authorList>
            <person name="Sun Q."/>
        </authorList>
    </citation>
    <scope>NUCLEOTIDE SEQUENCE [LARGE SCALE GENOMIC DNA]</scope>
    <source>
        <strain evidence="3 4">MAH-1</strain>
    </source>
</reference>
<dbReference type="InterPro" id="IPR056823">
    <property type="entry name" value="TEN-like_YD-shell"/>
</dbReference>
<dbReference type="InterPro" id="IPR050708">
    <property type="entry name" value="T6SS_VgrG/RHS"/>
</dbReference>
<name>A0A7Y8Y3K3_9FLAO</name>
<keyword evidence="4" id="KW-1185">Reference proteome</keyword>
<evidence type="ECO:0000256" key="1">
    <source>
        <dbReference type="ARBA" id="ARBA00022737"/>
    </source>
</evidence>
<dbReference type="PANTHER" id="PTHR32305:SF15">
    <property type="entry name" value="PROTEIN RHSA-RELATED"/>
    <property type="match status" value="1"/>
</dbReference>
<dbReference type="PANTHER" id="PTHR32305">
    <property type="match status" value="1"/>
</dbReference>
<accession>A0A7Y8Y3K3</accession>
<dbReference type="Pfam" id="PF26363">
    <property type="entry name" value="Phospholipase-like"/>
    <property type="match status" value="1"/>
</dbReference>
<organism evidence="3 4">
    <name type="scientific">Flavobacterium agri</name>
    <dbReference type="NCBI Taxonomy" id="2743471"/>
    <lineage>
        <taxon>Bacteria</taxon>
        <taxon>Pseudomonadati</taxon>
        <taxon>Bacteroidota</taxon>
        <taxon>Flavobacteriia</taxon>
        <taxon>Flavobacteriales</taxon>
        <taxon>Flavobacteriaceae</taxon>
        <taxon>Flavobacterium</taxon>
    </lineage>
</organism>
<proteinExistence type="predicted"/>
<keyword evidence="1" id="KW-0677">Repeat</keyword>
<sequence length="570" mass="62501">MPAFVRDSGYSYVQPHAVRTIKESPSWVTGPAADDPRVHYKKISYDANGNQKEISETVGEKTFKLRNNLWDEENRLKAVDLKPDEKTMHPIAIYFYDATGERSVRYNLDRLDISSNGSEIGQASANNIMVYPNGLLMAKVTKQDANPDNRVLTYTKHYYAGSERISAKTGYYSNLGHYPLQTFLDANGMGTLSASLIRPLSNDRVNQAQGAISKIYTAFNLPQPTFAPIVESVVLKYKEDPKGNSPYYFFSDHLGSSSYIVNAAGNVSQHMEYLPFGETLAEEHLNSVNSPFKYNGKALDGETGNYYYGARYYDPKLSVWLSVDPMAEKFAGRSGYEYCLGNPIKFVDPDGRKPTPLEAAIMSKHVYGDKVKLIGGWKVSNVGQGLALINERTGFKSQVYERTVNGKTEYTYATAGTEDMKDTKQDVKQIFGLSEQYQQSVDNAKTLNKSLDGAELTFTGHSLGGGMAEANAIATGDDALTFNAAGLSVFTPGGLQPSKTTDAYILTTDPLNAGQSATGLPTAGGTKHYIQPGSVQGAENGHSIDSVIEGLQTISKGQFVKNTIENFFEF</sequence>
<feature type="domain" description="Teneurin-like YD-shell" evidence="2">
    <location>
        <begin position="244"/>
        <end position="326"/>
    </location>
</feature>
<dbReference type="RefSeq" id="WP_176006745.1">
    <property type="nucleotide sequence ID" value="NZ_JABWMI010000015.1"/>
</dbReference>
<comment type="caution">
    <text evidence="3">The sequence shown here is derived from an EMBL/GenBank/DDBJ whole genome shotgun (WGS) entry which is preliminary data.</text>
</comment>
<dbReference type="AlphaFoldDB" id="A0A7Y8Y3K3"/>
<dbReference type="Pfam" id="PF25023">
    <property type="entry name" value="TEN_YD-shell"/>
    <property type="match status" value="1"/>
</dbReference>
<dbReference type="SUPFAM" id="SSF53474">
    <property type="entry name" value="alpha/beta-Hydrolases"/>
    <property type="match status" value="1"/>
</dbReference>
<dbReference type="InterPro" id="IPR022385">
    <property type="entry name" value="Rhs_assc_core"/>
</dbReference>
<dbReference type="EMBL" id="JACBJI010000006">
    <property type="protein sequence ID" value="NYA71933.1"/>
    <property type="molecule type" value="Genomic_DNA"/>
</dbReference>
<dbReference type="InterPro" id="IPR029058">
    <property type="entry name" value="AB_hydrolase_fold"/>
</dbReference>
<dbReference type="GO" id="GO:0006629">
    <property type="term" value="P:lipid metabolic process"/>
    <property type="evidence" value="ECO:0007669"/>
    <property type="project" value="InterPro"/>
</dbReference>
<protein>
    <recommendedName>
        <fullName evidence="2">Teneurin-like YD-shell domain-containing protein</fullName>
    </recommendedName>
</protein>
<dbReference type="NCBIfam" id="TIGR03696">
    <property type="entry name" value="Rhs_assc_core"/>
    <property type="match status" value="1"/>
</dbReference>
<evidence type="ECO:0000313" key="3">
    <source>
        <dbReference type="EMBL" id="NYA71933.1"/>
    </source>
</evidence>
<evidence type="ECO:0000259" key="2">
    <source>
        <dbReference type="Pfam" id="PF25023"/>
    </source>
</evidence>
<dbReference type="Proteomes" id="UP000535020">
    <property type="component" value="Unassembled WGS sequence"/>
</dbReference>